<dbReference type="GO" id="GO:0000993">
    <property type="term" value="F:RNA polymerase II complex binding"/>
    <property type="evidence" value="ECO:0007669"/>
    <property type="project" value="TreeGrafter"/>
</dbReference>
<feature type="domain" description="WW" evidence="5">
    <location>
        <begin position="90"/>
        <end position="117"/>
    </location>
</feature>
<sequence>MHDSKHRTADTQIYDTRKDGSGYSSNKREWHLQSHGFDEETSNSRKYMRTQSSSNNRVVSNSSSSQQHRQNDDKKAVRDTKKPLRVFGDWSEFKSSTGKTYFYNCKTEISQWESPKCWPSDESNRTSTSSTSRNKKGDFSLLINHINRLFFPNECLEPTAHVSATIRTRHKVEDSTPQRTLSHTSKPKLTPENSTNHHHHHHQNGNHLVHDTNEQSFLPSRNRLPSPDDDSSRMSFSSTSSKQSSPIRSNTKETNGNVLHSSFSEPAISVTMPVSDVSLTKPISINGNDTKHAVARPTSSTQSNTDSTQKNETESNTSLVSKAEREQEIQKYYRAELIQHLTDWPATQLEKQCLKLFDDYYAYSAKTSTSFTELKACKSNYRVLEIKRNILTQKLLCCQKQAQERQES</sequence>
<feature type="compositionally biased region" description="Basic and acidic residues" evidence="4">
    <location>
        <begin position="1"/>
        <end position="38"/>
    </location>
</feature>
<comment type="subcellular location">
    <subcellularLocation>
        <location evidence="1">Nucleus</location>
    </subcellularLocation>
</comment>
<feature type="compositionally biased region" description="Low complexity" evidence="4">
    <location>
        <begin position="233"/>
        <end position="249"/>
    </location>
</feature>
<dbReference type="AlphaFoldDB" id="A0A814P1D4"/>
<feature type="compositionally biased region" description="Low complexity" evidence="4">
    <location>
        <begin position="51"/>
        <end position="68"/>
    </location>
</feature>
<dbReference type="GO" id="GO:0010506">
    <property type="term" value="P:regulation of autophagy"/>
    <property type="evidence" value="ECO:0007669"/>
    <property type="project" value="TreeGrafter"/>
</dbReference>
<dbReference type="SMART" id="SM00456">
    <property type="entry name" value="WW"/>
    <property type="match status" value="1"/>
</dbReference>
<feature type="region of interest" description="Disordered" evidence="4">
    <location>
        <begin position="114"/>
        <end position="135"/>
    </location>
</feature>
<evidence type="ECO:0000313" key="6">
    <source>
        <dbReference type="EMBL" id="CAF1101416.1"/>
    </source>
</evidence>
<evidence type="ECO:0000256" key="3">
    <source>
        <dbReference type="ARBA" id="ARBA00023242"/>
    </source>
</evidence>
<dbReference type="Proteomes" id="UP000663828">
    <property type="component" value="Unassembled WGS sequence"/>
</dbReference>
<keyword evidence="3" id="KW-0539">Nucleus</keyword>
<dbReference type="InterPro" id="IPR038867">
    <property type="entry name" value="WAC"/>
</dbReference>
<keyword evidence="7" id="KW-1185">Reference proteome</keyword>
<dbReference type="GO" id="GO:0006325">
    <property type="term" value="P:chromatin organization"/>
    <property type="evidence" value="ECO:0007669"/>
    <property type="project" value="UniProtKB-KW"/>
</dbReference>
<evidence type="ECO:0000313" key="7">
    <source>
        <dbReference type="Proteomes" id="UP000663828"/>
    </source>
</evidence>
<evidence type="ECO:0000256" key="4">
    <source>
        <dbReference type="SAM" id="MobiDB-lite"/>
    </source>
</evidence>
<feature type="region of interest" description="Disordered" evidence="4">
    <location>
        <begin position="1"/>
        <end position="80"/>
    </location>
</feature>
<feature type="compositionally biased region" description="Basic and acidic residues" evidence="4">
    <location>
        <begin position="69"/>
        <end position="80"/>
    </location>
</feature>
<dbReference type="PANTHER" id="PTHR15911:SF6">
    <property type="entry name" value="WW DOMAIN-CONTAINING ADAPTER PROTEIN WITH COILED-COIL"/>
    <property type="match status" value="1"/>
</dbReference>
<reference evidence="6" key="1">
    <citation type="submission" date="2021-02" db="EMBL/GenBank/DDBJ databases">
        <authorList>
            <person name="Nowell W R."/>
        </authorList>
    </citation>
    <scope>NUCLEOTIDE SEQUENCE</scope>
</reference>
<accession>A0A814P1D4</accession>
<comment type="caution">
    <text evidence="6">The sequence shown here is derived from an EMBL/GenBank/DDBJ whole genome shotgun (WGS) entry which is preliminary data.</text>
</comment>
<dbReference type="PROSITE" id="PS50020">
    <property type="entry name" value="WW_DOMAIN_2"/>
    <property type="match status" value="1"/>
</dbReference>
<dbReference type="GO" id="GO:0005634">
    <property type="term" value="C:nucleus"/>
    <property type="evidence" value="ECO:0007669"/>
    <property type="project" value="UniProtKB-SubCell"/>
</dbReference>
<feature type="compositionally biased region" description="Low complexity" evidence="4">
    <location>
        <begin position="298"/>
        <end position="308"/>
    </location>
</feature>
<name>A0A814P1D4_ADIRI</name>
<evidence type="ECO:0000256" key="1">
    <source>
        <dbReference type="ARBA" id="ARBA00004123"/>
    </source>
</evidence>
<dbReference type="CDD" id="cd00201">
    <property type="entry name" value="WW"/>
    <property type="match status" value="1"/>
</dbReference>
<feature type="region of interest" description="Disordered" evidence="4">
    <location>
        <begin position="167"/>
        <end position="259"/>
    </location>
</feature>
<dbReference type="PANTHER" id="PTHR15911">
    <property type="entry name" value="WW DOMAIN-CONTAINING ADAPTER PROTEIN WITH COILED-COIL"/>
    <property type="match status" value="1"/>
</dbReference>
<organism evidence="6 7">
    <name type="scientific">Adineta ricciae</name>
    <name type="common">Rotifer</name>
    <dbReference type="NCBI Taxonomy" id="249248"/>
    <lineage>
        <taxon>Eukaryota</taxon>
        <taxon>Metazoa</taxon>
        <taxon>Spiralia</taxon>
        <taxon>Gnathifera</taxon>
        <taxon>Rotifera</taxon>
        <taxon>Eurotatoria</taxon>
        <taxon>Bdelloidea</taxon>
        <taxon>Adinetida</taxon>
        <taxon>Adinetidae</taxon>
        <taxon>Adineta</taxon>
    </lineage>
</organism>
<protein>
    <recommendedName>
        <fullName evidence="5">WW domain-containing protein</fullName>
    </recommendedName>
</protein>
<dbReference type="GO" id="GO:0003682">
    <property type="term" value="F:chromatin binding"/>
    <property type="evidence" value="ECO:0007669"/>
    <property type="project" value="TreeGrafter"/>
</dbReference>
<dbReference type="GO" id="GO:1904263">
    <property type="term" value="P:positive regulation of TORC1 signaling"/>
    <property type="evidence" value="ECO:0007669"/>
    <property type="project" value="TreeGrafter"/>
</dbReference>
<proteinExistence type="predicted"/>
<dbReference type="InterPro" id="IPR036020">
    <property type="entry name" value="WW_dom_sf"/>
</dbReference>
<dbReference type="InterPro" id="IPR001202">
    <property type="entry name" value="WW_dom"/>
</dbReference>
<keyword evidence="2" id="KW-0156">Chromatin regulator</keyword>
<evidence type="ECO:0000256" key="2">
    <source>
        <dbReference type="ARBA" id="ARBA00022853"/>
    </source>
</evidence>
<evidence type="ECO:0000259" key="5">
    <source>
        <dbReference type="PROSITE" id="PS50020"/>
    </source>
</evidence>
<dbReference type="EMBL" id="CAJNOR010001226">
    <property type="protein sequence ID" value="CAF1101416.1"/>
    <property type="molecule type" value="Genomic_DNA"/>
</dbReference>
<dbReference type="Pfam" id="PF00397">
    <property type="entry name" value="WW"/>
    <property type="match status" value="1"/>
</dbReference>
<feature type="region of interest" description="Disordered" evidence="4">
    <location>
        <begin position="282"/>
        <end position="324"/>
    </location>
</feature>
<dbReference type="Gene3D" id="2.20.70.10">
    <property type="match status" value="1"/>
</dbReference>
<gene>
    <name evidence="6" type="ORF">XAT740_LOCUS18373</name>
</gene>
<dbReference type="SUPFAM" id="SSF51045">
    <property type="entry name" value="WW domain"/>
    <property type="match status" value="1"/>
</dbReference>